<feature type="domain" description="Lon N-terminal" evidence="16">
    <location>
        <begin position="13"/>
        <end position="208"/>
    </location>
</feature>
<dbReference type="CDD" id="cd19500">
    <property type="entry name" value="RecA-like_Lon"/>
    <property type="match status" value="1"/>
</dbReference>
<dbReference type="Pfam" id="PF05362">
    <property type="entry name" value="Lon_C"/>
    <property type="match status" value="1"/>
</dbReference>
<evidence type="ECO:0000256" key="12">
    <source>
        <dbReference type="PIRSR" id="PIRSR001174-2"/>
    </source>
</evidence>
<dbReference type="GO" id="GO:0005737">
    <property type="term" value="C:cytoplasm"/>
    <property type="evidence" value="ECO:0007669"/>
    <property type="project" value="UniProtKB-SubCell"/>
</dbReference>
<dbReference type="SUPFAM" id="SSF54211">
    <property type="entry name" value="Ribosomal protein S5 domain 2-like"/>
    <property type="match status" value="1"/>
</dbReference>
<dbReference type="NCBIfam" id="TIGR00763">
    <property type="entry name" value="lon"/>
    <property type="match status" value="1"/>
</dbReference>
<dbReference type="InterPro" id="IPR020568">
    <property type="entry name" value="Ribosomal_Su5_D2-typ_SF"/>
</dbReference>
<evidence type="ECO:0000256" key="4">
    <source>
        <dbReference type="ARBA" id="ARBA00022741"/>
    </source>
</evidence>
<organism evidence="17 18">
    <name type="scientific">Caldisalinibacter kiritimatiensis</name>
    <dbReference type="NCBI Taxonomy" id="1304284"/>
    <lineage>
        <taxon>Bacteria</taxon>
        <taxon>Bacillati</taxon>
        <taxon>Bacillota</taxon>
        <taxon>Tissierellia</taxon>
        <taxon>Tissierellales</taxon>
        <taxon>Thermohalobacteraceae</taxon>
        <taxon>Caldisalinibacter</taxon>
    </lineage>
</organism>
<comment type="similarity">
    <text evidence="9 10 13 14">Belongs to the peptidase S16 family.</text>
</comment>
<keyword evidence="6 9" id="KW-0720">Serine protease</keyword>
<dbReference type="STRING" id="1304284.L21TH_2379"/>
<dbReference type="eggNOG" id="COG0466">
    <property type="taxonomic scope" value="Bacteria"/>
</dbReference>
<proteinExistence type="evidence at transcript level"/>
<reference evidence="17 18" key="1">
    <citation type="journal article" date="2015" name="Geomicrobiol. J.">
        <title>Caldisalinibacter kiritimatiensis gen. nov., sp. nov., a moderately thermohalophilic thiosulfate-reducing bacterium from a hypersaline microbial mat.</title>
        <authorList>
            <person name="Ben Hania W."/>
            <person name="Joseph M."/>
            <person name="Fiebig A."/>
            <person name="Bunk B."/>
            <person name="Klenk H.-P."/>
            <person name="Fardeau M.-L."/>
            <person name="Spring S."/>
        </authorList>
    </citation>
    <scope>NUCLEOTIDE SEQUENCE [LARGE SCALE GENOMIC DNA]</scope>
    <source>
        <strain evidence="17 18">L21-TH-D2</strain>
    </source>
</reference>
<dbReference type="InterPro" id="IPR027417">
    <property type="entry name" value="P-loop_NTPase"/>
</dbReference>
<keyword evidence="3 9" id="KW-0645">Protease</keyword>
<dbReference type="Pfam" id="PF22667">
    <property type="entry name" value="Lon_lid"/>
    <property type="match status" value="1"/>
</dbReference>
<dbReference type="RefSeq" id="WP_006316715.1">
    <property type="nucleotide sequence ID" value="NZ_ARZA01000262.1"/>
</dbReference>
<gene>
    <name evidence="9" type="primary">lon</name>
    <name evidence="17" type="ORF">L21TH_2379</name>
</gene>
<keyword evidence="2 9" id="KW-0963">Cytoplasm</keyword>
<dbReference type="Gene3D" id="1.10.8.60">
    <property type="match status" value="1"/>
</dbReference>
<dbReference type="Pfam" id="PF02190">
    <property type="entry name" value="LON_substr_bdg"/>
    <property type="match status" value="1"/>
</dbReference>
<sequence>MEKYKVKTIKKTMPLIPLRGLSVFPYMVIHFDVGRDKSIKALEEAMVNDSLIFLPTQKEAKVEMPTPDDFYHVGTVCKIKQMLKLPGDTIRVLVEGINRAKIVEVLQEDPYFETEIEELIYEAQEEYDKETEAIMRSVLDTFEEYISIGNKVTPDVLVSVSEIKDPGRLADVIASYVYLKPEDKQKLLEAFHPHKRLETLQIILKEEIEVLKIEEKISKRVKKQISKVQKEYYLKEQMKAIQKELGEEDGVEQEVEEYKEKINKVKMPKEVKEKAINEAERLLKLNPASAEVGVIRTYLDWIVNLPWNKQTRDRVDIKKSREILDKDHYGLKDVKERILEYLAVRHLSKNMKGPILCLVGPPGVGKTSIAKSIAKALNRKFVRMSLGGVRDEAEIRGHRRTYVGAIPGRIISSIKKVGSKNPVFLFDEIDKLASDFRGDPASALLEVLDPEQNSTFTDHFLEAPFDLSKVMFITTANTTSTIPRPLLDRMEVIRISGYTEEEKVEIAKRYLIPKQIKEHGLKEENVNISENVIRDVINRYTREAGVRNLERTIANIIRKAAKRIVEEKLKSVRVNTNTLEKYLGVPRYRYGTAEKENQVGLAIGLAWTPVGGDTLSIEVNMMKGKGKLQLTGQLGDVMKESAMTGISYIRSKAEELDIDEKFYEEMDIHIHVPEGAIPKDGPSAGITMATAVISALTDIPVNSNVAMTGEITLRGRVLPVGGIKEKVLAANRAGITKILLPEDNKKDMEEIPGKVKRKVQFVFVKNMDEVLEHALVKEDGKDESK</sequence>
<dbReference type="SUPFAM" id="SSF88697">
    <property type="entry name" value="PUA domain-like"/>
    <property type="match status" value="1"/>
</dbReference>
<dbReference type="PANTHER" id="PTHR10046">
    <property type="entry name" value="ATP DEPENDENT LON PROTEASE FAMILY MEMBER"/>
    <property type="match status" value="1"/>
</dbReference>
<evidence type="ECO:0000256" key="11">
    <source>
        <dbReference type="PIRSR" id="PIRSR001174-1"/>
    </source>
</evidence>
<accession>R1ASH2</accession>
<evidence type="ECO:0000259" key="15">
    <source>
        <dbReference type="PROSITE" id="PS51786"/>
    </source>
</evidence>
<feature type="active site" evidence="9 11">
    <location>
        <position position="683"/>
    </location>
</feature>
<dbReference type="InterPro" id="IPR046336">
    <property type="entry name" value="Lon_prtase_N_sf"/>
</dbReference>
<evidence type="ECO:0000256" key="6">
    <source>
        <dbReference type="ARBA" id="ARBA00022825"/>
    </source>
</evidence>
<dbReference type="SMART" id="SM00464">
    <property type="entry name" value="LON"/>
    <property type="match status" value="1"/>
</dbReference>
<dbReference type="InterPro" id="IPR014721">
    <property type="entry name" value="Ribsml_uS5_D2-typ_fold_subgr"/>
</dbReference>
<name>R1ASH2_9FIRM</name>
<dbReference type="PATRIC" id="fig|1304284.3.peg.2333"/>
<keyword evidence="7 9" id="KW-0067">ATP-binding</keyword>
<dbReference type="Proteomes" id="UP000013378">
    <property type="component" value="Unassembled WGS sequence"/>
</dbReference>
<comment type="subcellular location">
    <subcellularLocation>
        <location evidence="1 9 10">Cytoplasm</location>
    </subcellularLocation>
</comment>
<feature type="binding site" evidence="9 12">
    <location>
        <begin position="360"/>
        <end position="367"/>
    </location>
    <ligand>
        <name>ATP</name>
        <dbReference type="ChEBI" id="CHEBI:30616"/>
    </ligand>
</feature>
<dbReference type="GO" id="GO:0005524">
    <property type="term" value="F:ATP binding"/>
    <property type="evidence" value="ECO:0007669"/>
    <property type="project" value="UniProtKB-UniRule"/>
</dbReference>
<dbReference type="InterPro" id="IPR027543">
    <property type="entry name" value="Lon_bac"/>
</dbReference>
<comment type="induction">
    <text evidence="9">By heat shock.</text>
</comment>
<dbReference type="Gene3D" id="1.20.5.5270">
    <property type="match status" value="1"/>
</dbReference>
<evidence type="ECO:0000256" key="13">
    <source>
        <dbReference type="PROSITE-ProRule" id="PRU01122"/>
    </source>
</evidence>
<keyword evidence="8 9" id="KW-0346">Stress response</keyword>
<dbReference type="PIRSF" id="PIRSF001174">
    <property type="entry name" value="Lon_proteas"/>
    <property type="match status" value="1"/>
</dbReference>
<dbReference type="Gene3D" id="2.30.130.40">
    <property type="entry name" value="LON domain-like"/>
    <property type="match status" value="1"/>
</dbReference>
<evidence type="ECO:0000259" key="16">
    <source>
        <dbReference type="PROSITE" id="PS51787"/>
    </source>
</evidence>
<dbReference type="InterPro" id="IPR003111">
    <property type="entry name" value="Lon_prtase_N"/>
</dbReference>
<dbReference type="HAMAP" id="MF_01973">
    <property type="entry name" value="lon_bact"/>
    <property type="match status" value="1"/>
</dbReference>
<evidence type="ECO:0000313" key="18">
    <source>
        <dbReference type="Proteomes" id="UP000013378"/>
    </source>
</evidence>
<dbReference type="GO" id="GO:0016887">
    <property type="term" value="F:ATP hydrolysis activity"/>
    <property type="evidence" value="ECO:0007669"/>
    <property type="project" value="UniProtKB-UniRule"/>
</dbReference>
<evidence type="ECO:0000256" key="7">
    <source>
        <dbReference type="ARBA" id="ARBA00022840"/>
    </source>
</evidence>
<dbReference type="Pfam" id="PF00004">
    <property type="entry name" value="AAA"/>
    <property type="match status" value="1"/>
</dbReference>
<dbReference type="SMART" id="SM00382">
    <property type="entry name" value="AAA"/>
    <property type="match status" value="1"/>
</dbReference>
<dbReference type="EC" id="3.4.21.53" evidence="9 10"/>
<dbReference type="InterPro" id="IPR003959">
    <property type="entry name" value="ATPase_AAA_core"/>
</dbReference>
<keyword evidence="18" id="KW-1185">Reference proteome</keyword>
<evidence type="ECO:0000313" key="17">
    <source>
        <dbReference type="EMBL" id="EOC99606.1"/>
    </source>
</evidence>
<comment type="caution">
    <text evidence="17">The sequence shown here is derived from an EMBL/GenBank/DDBJ whole genome shotgun (WGS) entry which is preliminary data.</text>
</comment>
<protein>
    <recommendedName>
        <fullName evidence="9 10">Lon protease</fullName>
        <ecNumber evidence="9 10">3.4.21.53</ecNumber>
    </recommendedName>
    <alternativeName>
        <fullName evidence="9">ATP-dependent protease La</fullName>
    </alternativeName>
</protein>
<dbReference type="PRINTS" id="PR00830">
    <property type="entry name" value="ENDOLAPTASE"/>
</dbReference>
<comment type="subunit">
    <text evidence="9 10">Homohexamer. Organized in a ring with a central cavity.</text>
</comment>
<evidence type="ECO:0000256" key="10">
    <source>
        <dbReference type="PIRNR" id="PIRNR001174"/>
    </source>
</evidence>
<dbReference type="GO" id="GO:0004176">
    <property type="term" value="F:ATP-dependent peptidase activity"/>
    <property type="evidence" value="ECO:0007669"/>
    <property type="project" value="UniProtKB-UniRule"/>
</dbReference>
<feature type="domain" description="Lon proteolytic" evidence="15">
    <location>
        <begin position="596"/>
        <end position="777"/>
    </location>
</feature>
<dbReference type="GO" id="GO:0006515">
    <property type="term" value="P:protein quality control for misfolded or incompletely synthesized proteins"/>
    <property type="evidence" value="ECO:0007669"/>
    <property type="project" value="UniProtKB-UniRule"/>
</dbReference>
<evidence type="ECO:0000256" key="8">
    <source>
        <dbReference type="ARBA" id="ARBA00023016"/>
    </source>
</evidence>
<dbReference type="SUPFAM" id="SSF52540">
    <property type="entry name" value="P-loop containing nucleoside triphosphate hydrolases"/>
    <property type="match status" value="1"/>
</dbReference>
<evidence type="ECO:0000256" key="3">
    <source>
        <dbReference type="ARBA" id="ARBA00022670"/>
    </source>
</evidence>
<dbReference type="AlphaFoldDB" id="R1ASH2"/>
<feature type="active site" evidence="9 11">
    <location>
        <position position="726"/>
    </location>
</feature>
<dbReference type="Gene3D" id="3.30.230.10">
    <property type="match status" value="1"/>
</dbReference>
<dbReference type="InterPro" id="IPR027065">
    <property type="entry name" value="Lon_Prtase"/>
</dbReference>
<dbReference type="PROSITE" id="PS51786">
    <property type="entry name" value="LON_PROTEOLYTIC"/>
    <property type="match status" value="1"/>
</dbReference>
<dbReference type="EMBL" id="ARZA01000262">
    <property type="protein sequence ID" value="EOC99606.1"/>
    <property type="molecule type" value="Genomic_DNA"/>
</dbReference>
<dbReference type="NCBIfam" id="NF008053">
    <property type="entry name" value="PRK10787.1"/>
    <property type="match status" value="1"/>
</dbReference>
<dbReference type="GO" id="GO:0034605">
    <property type="term" value="P:cellular response to heat"/>
    <property type="evidence" value="ECO:0007669"/>
    <property type="project" value="UniProtKB-UniRule"/>
</dbReference>
<comment type="function">
    <text evidence="9">ATP-dependent serine protease that mediates the selective degradation of mutant and abnormal proteins as well as certain short-lived regulatory proteins. Required for cellular homeostasis and for survival from DNA damage and developmental changes induced by stress. Degrades polypeptides processively to yield small peptide fragments that are 5 to 10 amino acids long. Binds to DNA in a double-stranded, site-specific manner.</text>
</comment>
<dbReference type="PROSITE" id="PS51787">
    <property type="entry name" value="LON_N"/>
    <property type="match status" value="1"/>
</dbReference>
<dbReference type="InterPro" id="IPR015947">
    <property type="entry name" value="PUA-like_sf"/>
</dbReference>
<evidence type="ECO:0000256" key="9">
    <source>
        <dbReference type="HAMAP-Rule" id="MF_01973"/>
    </source>
</evidence>
<dbReference type="FunFam" id="3.40.50.300:FF:000382">
    <property type="entry name" value="Lon protease homolog 2, peroxisomal"/>
    <property type="match status" value="1"/>
</dbReference>
<keyword evidence="5 9" id="KW-0378">Hydrolase</keyword>
<evidence type="ECO:0000256" key="2">
    <source>
        <dbReference type="ARBA" id="ARBA00022490"/>
    </source>
</evidence>
<dbReference type="GO" id="GO:0043565">
    <property type="term" value="F:sequence-specific DNA binding"/>
    <property type="evidence" value="ECO:0007669"/>
    <property type="project" value="UniProtKB-UniRule"/>
</dbReference>
<dbReference type="PROSITE" id="PS01046">
    <property type="entry name" value="LON_SER"/>
    <property type="match status" value="1"/>
</dbReference>
<dbReference type="InterPro" id="IPR003593">
    <property type="entry name" value="AAA+_ATPase"/>
</dbReference>
<evidence type="ECO:0000256" key="14">
    <source>
        <dbReference type="RuleBase" id="RU000591"/>
    </source>
</evidence>
<dbReference type="InterPro" id="IPR054594">
    <property type="entry name" value="Lon_lid"/>
</dbReference>
<dbReference type="InterPro" id="IPR008268">
    <property type="entry name" value="Peptidase_S16_AS"/>
</dbReference>
<dbReference type="OrthoDB" id="9803599at2"/>
<dbReference type="Gene3D" id="1.20.58.1480">
    <property type="match status" value="1"/>
</dbReference>
<dbReference type="Gene3D" id="3.40.50.300">
    <property type="entry name" value="P-loop containing nucleotide triphosphate hydrolases"/>
    <property type="match status" value="1"/>
</dbReference>
<keyword evidence="4 9" id="KW-0547">Nucleotide-binding</keyword>
<evidence type="ECO:0000256" key="1">
    <source>
        <dbReference type="ARBA" id="ARBA00004496"/>
    </source>
</evidence>
<evidence type="ECO:0000256" key="5">
    <source>
        <dbReference type="ARBA" id="ARBA00022801"/>
    </source>
</evidence>
<dbReference type="GO" id="GO:0004252">
    <property type="term" value="F:serine-type endopeptidase activity"/>
    <property type="evidence" value="ECO:0007669"/>
    <property type="project" value="UniProtKB-UniRule"/>
</dbReference>
<dbReference type="InterPro" id="IPR004815">
    <property type="entry name" value="Lon_bac/euk-typ"/>
</dbReference>
<dbReference type="InterPro" id="IPR008269">
    <property type="entry name" value="Lon_proteolytic"/>
</dbReference>
<comment type="catalytic activity">
    <reaction evidence="9 10 13">
        <text>Hydrolysis of proteins in presence of ATP.</text>
        <dbReference type="EC" id="3.4.21.53"/>
    </reaction>
</comment>
<dbReference type="FunFam" id="1.20.5.5270:FF:000002">
    <property type="entry name" value="Lon protease homolog"/>
    <property type="match status" value="1"/>
</dbReference>